<dbReference type="EMBL" id="CACVAP010000026">
    <property type="protein sequence ID" value="CAA6799828.1"/>
    <property type="molecule type" value="Genomic_DNA"/>
</dbReference>
<organism evidence="1">
    <name type="scientific">uncultured Sulfurovum sp</name>
    <dbReference type="NCBI Taxonomy" id="269237"/>
    <lineage>
        <taxon>Bacteria</taxon>
        <taxon>Pseudomonadati</taxon>
        <taxon>Campylobacterota</taxon>
        <taxon>Epsilonproteobacteria</taxon>
        <taxon>Campylobacterales</taxon>
        <taxon>Sulfurovaceae</taxon>
        <taxon>Sulfurovum</taxon>
        <taxon>environmental samples</taxon>
    </lineage>
</organism>
<reference evidence="1" key="1">
    <citation type="submission" date="2020-01" db="EMBL/GenBank/DDBJ databases">
        <authorList>
            <person name="Meier V. D."/>
            <person name="Meier V D."/>
        </authorList>
    </citation>
    <scope>NUCLEOTIDE SEQUENCE</scope>
    <source>
        <strain evidence="1">HLG_WM_MAG_06</strain>
    </source>
</reference>
<dbReference type="AlphaFoldDB" id="A0A6S6SB12"/>
<name>A0A6S6SB12_9BACT</name>
<proteinExistence type="predicted"/>
<sequence>MIKKKIVISSFLLLLYLTNVLVASEYTGYSSDNNLEMNTNSKTQVYENGFHHGINCIEREFQLYGKSGDVIRFKSYMVLMNIASLSRESILIYKNYAYEEGLVPVSIDTEKLVFKSFDRRADAEYLANKILNKKYMGNDNKVIIKHNNPNQEYRRGKFIYSEIFDKMRESMEKEVEGKVFITDGTYMSPVYSATSYAQTYPLQTYDVEPILEKKVVSKVIKTVKKKKPIKKVIKKKKRYFSIKHSKAELFKYDQDKKLISAGFIDSGIKRIYKITQKIDGVFYVRYKKFFIELDDVIRH</sequence>
<accession>A0A6S6SB12</accession>
<gene>
    <name evidence="1" type="ORF">HELGO_WM11977</name>
</gene>
<evidence type="ECO:0000313" key="1">
    <source>
        <dbReference type="EMBL" id="CAA6799828.1"/>
    </source>
</evidence>
<protein>
    <submittedName>
        <fullName evidence="1">Uncharacterized protein</fullName>
    </submittedName>
</protein>